<feature type="domain" description="Ubiquitin-like" evidence="1">
    <location>
        <begin position="22"/>
        <end position="89"/>
    </location>
</feature>
<dbReference type="InterPro" id="IPR057455">
    <property type="entry name" value="UBFD1_C"/>
</dbReference>
<dbReference type="EMBL" id="AMQM01000169">
    <property type="status" value="NOT_ANNOTATED_CDS"/>
    <property type="molecule type" value="Genomic_DNA"/>
</dbReference>
<dbReference type="CTD" id="20213415"/>
<dbReference type="Pfam" id="PF25343">
    <property type="entry name" value="PH_UBFD1_C"/>
    <property type="match status" value="1"/>
</dbReference>
<keyword evidence="4" id="KW-1185">Reference proteome</keyword>
<dbReference type="OMA" id="SEPIKEH"/>
<dbReference type="InterPro" id="IPR019954">
    <property type="entry name" value="Ubiquitin_CS"/>
</dbReference>
<protein>
    <recommendedName>
        <fullName evidence="1">Ubiquitin-like domain-containing protein</fullName>
    </recommendedName>
</protein>
<dbReference type="KEGG" id="hro:HELRODRAFT_62886"/>
<reference evidence="4" key="1">
    <citation type="submission" date="2012-12" db="EMBL/GenBank/DDBJ databases">
        <authorList>
            <person name="Hellsten U."/>
            <person name="Grimwood J."/>
            <person name="Chapman J.A."/>
            <person name="Shapiro H."/>
            <person name="Aerts A."/>
            <person name="Otillar R.P."/>
            <person name="Terry A.Y."/>
            <person name="Boore J.L."/>
            <person name="Simakov O."/>
            <person name="Marletaz F."/>
            <person name="Cho S.-J."/>
            <person name="Edsinger-Gonzales E."/>
            <person name="Havlak P."/>
            <person name="Kuo D.-H."/>
            <person name="Larsson T."/>
            <person name="Lv J."/>
            <person name="Arendt D."/>
            <person name="Savage R."/>
            <person name="Osoegawa K."/>
            <person name="de Jong P."/>
            <person name="Lindberg D.R."/>
            <person name="Seaver E.C."/>
            <person name="Weisblat D.A."/>
            <person name="Putnam N.H."/>
            <person name="Grigoriev I.V."/>
            <person name="Rokhsar D.S."/>
        </authorList>
    </citation>
    <scope>NUCLEOTIDE SEQUENCE</scope>
</reference>
<dbReference type="PROSITE" id="PS50053">
    <property type="entry name" value="UBIQUITIN_2"/>
    <property type="match status" value="1"/>
</dbReference>
<dbReference type="Pfam" id="PF00240">
    <property type="entry name" value="ubiquitin"/>
    <property type="match status" value="1"/>
</dbReference>
<dbReference type="eggNOG" id="KOG1872">
    <property type="taxonomic scope" value="Eukaryota"/>
</dbReference>
<dbReference type="InterPro" id="IPR029071">
    <property type="entry name" value="Ubiquitin-like_domsf"/>
</dbReference>
<accession>T1FX67</accession>
<gene>
    <name evidence="3" type="primary">20213415</name>
    <name evidence="2" type="ORF">HELRODRAFT_62886</name>
</gene>
<reference evidence="3" key="3">
    <citation type="submission" date="2015-06" db="UniProtKB">
        <authorList>
            <consortium name="EnsemblMetazoa"/>
        </authorList>
    </citation>
    <scope>IDENTIFICATION</scope>
</reference>
<dbReference type="SMART" id="SM00213">
    <property type="entry name" value="UBQ"/>
    <property type="match status" value="1"/>
</dbReference>
<dbReference type="GeneID" id="20213415"/>
<evidence type="ECO:0000259" key="1">
    <source>
        <dbReference type="PROSITE" id="PS50053"/>
    </source>
</evidence>
<dbReference type="PANTHER" id="PTHR16470">
    <property type="entry name" value="UBIQUITIN DOMAIN-CONTAINING PROTEIN UBFD1"/>
    <property type="match status" value="1"/>
</dbReference>
<dbReference type="Gene3D" id="3.10.20.90">
    <property type="entry name" value="Phosphatidylinositol 3-kinase Catalytic Subunit, Chain A, domain 1"/>
    <property type="match status" value="1"/>
</dbReference>
<dbReference type="Proteomes" id="UP000015101">
    <property type="component" value="Unassembled WGS sequence"/>
</dbReference>
<dbReference type="HOGENOM" id="CLU_079085_1_0_1"/>
<dbReference type="STRING" id="6412.T1FX67"/>
<dbReference type="InterPro" id="IPR000626">
    <property type="entry name" value="Ubiquitin-like_dom"/>
</dbReference>
<dbReference type="RefSeq" id="XP_009009157.1">
    <property type="nucleotide sequence ID" value="XM_009010909.1"/>
</dbReference>
<dbReference type="PROSITE" id="PS00299">
    <property type="entry name" value="UBIQUITIN_1"/>
    <property type="match status" value="1"/>
</dbReference>
<proteinExistence type="predicted"/>
<dbReference type="EMBL" id="KB095811">
    <property type="protein sequence ID" value="ESO12437.1"/>
    <property type="molecule type" value="Genomic_DNA"/>
</dbReference>
<organism evidence="3 4">
    <name type="scientific">Helobdella robusta</name>
    <name type="common">Californian leech</name>
    <dbReference type="NCBI Taxonomy" id="6412"/>
    <lineage>
        <taxon>Eukaryota</taxon>
        <taxon>Metazoa</taxon>
        <taxon>Spiralia</taxon>
        <taxon>Lophotrochozoa</taxon>
        <taxon>Annelida</taxon>
        <taxon>Clitellata</taxon>
        <taxon>Hirudinea</taxon>
        <taxon>Rhynchobdellida</taxon>
        <taxon>Glossiphoniidae</taxon>
        <taxon>Helobdella</taxon>
    </lineage>
</organism>
<dbReference type="InParanoid" id="T1FX67"/>
<name>T1FX67_HELRO</name>
<sequence length="248" mass="28078">MFKKVFTDVKEFKEEQKPTDLVSFKIVYNKQTYSVTLPLDDTVESLKLHIEKLTEVPIQMQKLMFKGRMKEEGTLRDNKLTTGSKIMVVGSTMNDVIAVSQASSSVVKESNSVAGTSNKEPLSKQKPHKTVLEKYGMPDDVMPGIKNCQEPLPRIPLSGMYNKSGGRVRLTFKLEADQVWIGTKERTEKLSLGSIKAVVSEPIDGHEQYHLMALQLGPTEASRYWIYWVPSQYINAIKDAILGNWQFF</sequence>
<evidence type="ECO:0000313" key="3">
    <source>
        <dbReference type="EnsemblMetazoa" id="HelroP62886"/>
    </source>
</evidence>
<dbReference type="PANTHER" id="PTHR16470:SF0">
    <property type="entry name" value="UBIQUITIN DOMAIN-CONTAINING PROTEIN UBFD1"/>
    <property type="match status" value="1"/>
</dbReference>
<dbReference type="CDD" id="cd17047">
    <property type="entry name" value="Ubl_UBFD1"/>
    <property type="match status" value="1"/>
</dbReference>
<dbReference type="OrthoDB" id="267397at2759"/>
<dbReference type="AlphaFoldDB" id="T1FX67"/>
<evidence type="ECO:0000313" key="4">
    <source>
        <dbReference type="Proteomes" id="UP000015101"/>
    </source>
</evidence>
<dbReference type="InterPro" id="IPR039120">
    <property type="entry name" value="UBFD1"/>
</dbReference>
<evidence type="ECO:0000313" key="2">
    <source>
        <dbReference type="EMBL" id="ESO12437.1"/>
    </source>
</evidence>
<reference evidence="2 4" key="2">
    <citation type="journal article" date="2013" name="Nature">
        <title>Insights into bilaterian evolution from three spiralian genomes.</title>
        <authorList>
            <person name="Simakov O."/>
            <person name="Marletaz F."/>
            <person name="Cho S.J."/>
            <person name="Edsinger-Gonzales E."/>
            <person name="Havlak P."/>
            <person name="Hellsten U."/>
            <person name="Kuo D.H."/>
            <person name="Larsson T."/>
            <person name="Lv J."/>
            <person name="Arendt D."/>
            <person name="Savage R."/>
            <person name="Osoegawa K."/>
            <person name="de Jong P."/>
            <person name="Grimwood J."/>
            <person name="Chapman J.A."/>
            <person name="Shapiro H."/>
            <person name="Aerts A."/>
            <person name="Otillar R.P."/>
            <person name="Terry A.Y."/>
            <person name="Boore J.L."/>
            <person name="Grigoriev I.V."/>
            <person name="Lindberg D.R."/>
            <person name="Seaver E.C."/>
            <person name="Weisblat D.A."/>
            <person name="Putnam N.H."/>
            <person name="Rokhsar D.S."/>
        </authorList>
    </citation>
    <scope>NUCLEOTIDE SEQUENCE</scope>
</reference>
<dbReference type="SUPFAM" id="SSF54236">
    <property type="entry name" value="Ubiquitin-like"/>
    <property type="match status" value="1"/>
</dbReference>
<dbReference type="EnsemblMetazoa" id="HelroT62886">
    <property type="protein sequence ID" value="HelroP62886"/>
    <property type="gene ID" value="HelroG62886"/>
</dbReference>